<dbReference type="InterPro" id="IPR025198">
    <property type="entry name" value="PPK_N_dom"/>
</dbReference>
<comment type="function">
    <text evidence="6 7">Catalyzes the reversible transfer of the terminal phosphate of ATP to form a long-chain polyphosphate (polyP).</text>
</comment>
<keyword evidence="13" id="KW-1185">Reference proteome</keyword>
<evidence type="ECO:0000256" key="3">
    <source>
        <dbReference type="ARBA" id="ARBA00022741"/>
    </source>
</evidence>
<evidence type="ECO:0000259" key="8">
    <source>
        <dbReference type="Pfam" id="PF02503"/>
    </source>
</evidence>
<sequence length="704" mass="82519">MQGEQGFFDKEISWLSFNERVLQEAMDSSVPIIERARFLGIYSANMDEFFQVRFAKLRHKALIEIAKNIEDGPAHQLLDKVNAKVAMLTQQFQFAVDTCFSELDRKHIHIHFIDKEIKELKDNLSSKQLRWLNTYFRHRILRHINPIILTADTTLAQTVDDDDEIYFLVALKSENHKQFALIEIPRLEEQRFIIVPADGSKKEKHIVLLDDVIHYFIDDIFASFFSYDSIDAYSIKLTRDAEFNINDELDQSFLDKMSKGLKQRVKGDLVRLVHDKLMPDYMLKFLRKSMKIKVLENLVPSIRYRHFKDFVKFPNLGRKSLEREDFKALDAQRFTQYSSVFSALEKQDVLLYYPYHKFSHFTEFVRQACYHPEVVDIKLNIYRVAKNSRIIRSLMEAVKNGKKVTVVVELKARFDEQANIDWAKLMKDAGIKVLFGIETLKIHSKLCLVTRKEQDKKIRYAHIGTGNFHENNARVYTDFSLFTQHKEICQEVESVFSFISHSYQRFRFNHLIVSPLTSRRRIYQLIDNEISHAQQGKKAEIIIKVNNLADNGLVNRLYGASQVGVKIKMIVRGMCTLIPNLPTLSENIKIISIVDQFLEHPRVMVFHNLGDKQVYISSADWMHRNMDDRVEVSCPIYDETLKRRILTILDLHFKDTVKARIINKAQDNKRVARGNRKKLRSQEAIYNFLAEEENVDKTQILNKG</sequence>
<dbReference type="CDD" id="cd09167">
    <property type="entry name" value="PLDc_EcPPK1_C2_like"/>
    <property type="match status" value="1"/>
</dbReference>
<keyword evidence="5 6" id="KW-0067">ATP-binding</keyword>
<evidence type="ECO:0000256" key="7">
    <source>
        <dbReference type="RuleBase" id="RU003800"/>
    </source>
</evidence>
<dbReference type="Pfam" id="PF02503">
    <property type="entry name" value="PP_kinase"/>
    <property type="match status" value="1"/>
</dbReference>
<protein>
    <recommendedName>
        <fullName evidence="6 7">Polyphosphate kinase</fullName>
        <ecNumber evidence="6 7">2.7.4.1</ecNumber>
    </recommendedName>
    <alternativeName>
        <fullName evidence="6">ATP-polyphosphate phosphotransferase</fullName>
    </alternativeName>
    <alternativeName>
        <fullName evidence="6">Polyphosphoric acid kinase</fullName>
    </alternativeName>
</protein>
<dbReference type="GO" id="GO:0006799">
    <property type="term" value="P:polyphosphate biosynthetic process"/>
    <property type="evidence" value="ECO:0007669"/>
    <property type="project" value="UniProtKB-UniRule"/>
</dbReference>
<feature type="binding site" evidence="6">
    <location>
        <position position="45"/>
    </location>
    <ligand>
        <name>ATP</name>
        <dbReference type="ChEBI" id="CHEBI:30616"/>
    </ligand>
</feature>
<dbReference type="RefSeq" id="WP_093327049.1">
    <property type="nucleotide sequence ID" value="NZ_AP027363.1"/>
</dbReference>
<evidence type="ECO:0000256" key="2">
    <source>
        <dbReference type="ARBA" id="ARBA00022679"/>
    </source>
</evidence>
<dbReference type="Gene3D" id="3.30.1840.10">
    <property type="entry name" value="Polyphosphate kinase middle domain"/>
    <property type="match status" value="1"/>
</dbReference>
<feature type="binding site" evidence="6">
    <location>
        <position position="383"/>
    </location>
    <ligand>
        <name>Mg(2+)</name>
        <dbReference type="ChEBI" id="CHEBI:18420"/>
    </ligand>
</feature>
<dbReference type="PANTHER" id="PTHR30218:SF0">
    <property type="entry name" value="POLYPHOSPHATE KINASE"/>
    <property type="match status" value="1"/>
</dbReference>
<proteinExistence type="inferred from homology"/>
<dbReference type="Proteomes" id="UP000199308">
    <property type="component" value="Unassembled WGS sequence"/>
</dbReference>
<organism evidence="12 13">
    <name type="scientific">Thalassotalea agarivorans</name>
    <name type="common">Thalassomonas agarivorans</name>
    <dbReference type="NCBI Taxonomy" id="349064"/>
    <lineage>
        <taxon>Bacteria</taxon>
        <taxon>Pseudomonadati</taxon>
        <taxon>Pseudomonadota</taxon>
        <taxon>Gammaproteobacteria</taxon>
        <taxon>Alteromonadales</taxon>
        <taxon>Colwelliaceae</taxon>
        <taxon>Thalassotalea</taxon>
    </lineage>
</organism>
<evidence type="ECO:0000259" key="10">
    <source>
        <dbReference type="Pfam" id="PF13090"/>
    </source>
</evidence>
<dbReference type="NCBIfam" id="NF003917">
    <property type="entry name" value="PRK05443.1-1"/>
    <property type="match status" value="1"/>
</dbReference>
<evidence type="ECO:0000256" key="5">
    <source>
        <dbReference type="ARBA" id="ARBA00022840"/>
    </source>
</evidence>
<comment type="PTM">
    <text evidence="6 7">An intermediate of this reaction is the autophosphorylated ppk in which a phosphate is covalently linked to a histidine residue through a N-P bond.</text>
</comment>
<gene>
    <name evidence="6" type="primary">ppk</name>
    <name evidence="12" type="ORF">SAMN05660429_00288</name>
</gene>
<evidence type="ECO:0000256" key="4">
    <source>
        <dbReference type="ARBA" id="ARBA00022777"/>
    </source>
</evidence>
<evidence type="ECO:0000259" key="9">
    <source>
        <dbReference type="Pfam" id="PF13089"/>
    </source>
</evidence>
<name>A0A1H9YPY7_THASX</name>
<dbReference type="AlphaFoldDB" id="A0A1H9YPY7"/>
<feature type="binding site" evidence="6">
    <location>
        <position position="572"/>
    </location>
    <ligand>
        <name>ATP</name>
        <dbReference type="ChEBI" id="CHEBI:30616"/>
    </ligand>
</feature>
<dbReference type="Pfam" id="PF13089">
    <property type="entry name" value="PP_kinase_N"/>
    <property type="match status" value="1"/>
</dbReference>
<dbReference type="EMBL" id="FOHK01000001">
    <property type="protein sequence ID" value="SES70547.1"/>
    <property type="molecule type" value="Genomic_DNA"/>
</dbReference>
<evidence type="ECO:0000256" key="1">
    <source>
        <dbReference type="ARBA" id="ARBA00022553"/>
    </source>
</evidence>
<dbReference type="STRING" id="349064.SAMN05660429_00288"/>
<dbReference type="EC" id="2.7.4.1" evidence="6 7"/>
<comment type="similarity">
    <text evidence="6 7">Belongs to the polyphosphate kinase 1 (PPK1) family.</text>
</comment>
<dbReference type="PIRSF" id="PIRSF015589">
    <property type="entry name" value="PP_kinase"/>
    <property type="match status" value="1"/>
</dbReference>
<dbReference type="InterPro" id="IPR036832">
    <property type="entry name" value="PPK_N_dom_sf"/>
</dbReference>
<dbReference type="Gene3D" id="1.20.58.310">
    <property type="entry name" value="Polyphosphate kinase N-terminal domain"/>
    <property type="match status" value="1"/>
</dbReference>
<dbReference type="HAMAP" id="MF_00347">
    <property type="entry name" value="Polyphosphate_kinase"/>
    <property type="match status" value="1"/>
</dbReference>
<keyword evidence="6" id="KW-0479">Metal-binding</keyword>
<keyword evidence="4 6" id="KW-0418">Kinase</keyword>
<dbReference type="InterPro" id="IPR025200">
    <property type="entry name" value="PPK_C_dom2"/>
</dbReference>
<dbReference type="InterPro" id="IPR036830">
    <property type="entry name" value="PP_kinase_middle_dom_sf"/>
</dbReference>
<feature type="domain" description="Polyphosphate kinase C-terminal" evidence="11">
    <location>
        <begin position="339"/>
        <end position="504"/>
    </location>
</feature>
<dbReference type="OrthoDB" id="9761456at2"/>
<dbReference type="Pfam" id="PF13090">
    <property type="entry name" value="PP_kinase_C"/>
    <property type="match status" value="1"/>
</dbReference>
<feature type="active site" description="Phosphohistidine intermediate" evidence="6">
    <location>
        <position position="443"/>
    </location>
</feature>
<dbReference type="InterPro" id="IPR041108">
    <property type="entry name" value="PP_kinase_C_1"/>
</dbReference>
<evidence type="ECO:0000313" key="12">
    <source>
        <dbReference type="EMBL" id="SES70547.1"/>
    </source>
</evidence>
<comment type="catalytic activity">
    <reaction evidence="6 7">
        <text>[phosphate](n) + ATP = [phosphate](n+1) + ADP</text>
        <dbReference type="Rhea" id="RHEA:19573"/>
        <dbReference type="Rhea" id="RHEA-COMP:9859"/>
        <dbReference type="Rhea" id="RHEA-COMP:14280"/>
        <dbReference type="ChEBI" id="CHEBI:16838"/>
        <dbReference type="ChEBI" id="CHEBI:30616"/>
        <dbReference type="ChEBI" id="CHEBI:456216"/>
        <dbReference type="EC" id="2.7.4.1"/>
    </reaction>
</comment>
<dbReference type="GO" id="GO:0005524">
    <property type="term" value="F:ATP binding"/>
    <property type="evidence" value="ECO:0007669"/>
    <property type="project" value="UniProtKB-KW"/>
</dbReference>
<dbReference type="GO" id="GO:0046872">
    <property type="term" value="F:metal ion binding"/>
    <property type="evidence" value="ECO:0007669"/>
    <property type="project" value="UniProtKB-KW"/>
</dbReference>
<keyword evidence="2 6" id="KW-0808">Transferase</keyword>
<feature type="domain" description="Polyphosphate kinase middle" evidence="8">
    <location>
        <begin position="128"/>
        <end position="313"/>
    </location>
</feature>
<feature type="domain" description="Polyphosphate kinase N-terminal" evidence="9">
    <location>
        <begin position="7"/>
        <end position="110"/>
    </location>
</feature>
<comment type="cofactor">
    <cofactor evidence="6">
        <name>Mg(2+)</name>
        <dbReference type="ChEBI" id="CHEBI:18420"/>
    </cofactor>
</comment>
<dbReference type="Pfam" id="PF17941">
    <property type="entry name" value="PP_kinase_C_1"/>
    <property type="match status" value="1"/>
</dbReference>
<dbReference type="GO" id="GO:0009358">
    <property type="term" value="C:polyphosphate kinase complex"/>
    <property type="evidence" value="ECO:0007669"/>
    <property type="project" value="InterPro"/>
</dbReference>
<dbReference type="PANTHER" id="PTHR30218">
    <property type="entry name" value="POLYPHOSPHATE KINASE"/>
    <property type="match status" value="1"/>
</dbReference>
<feature type="binding site" evidence="6">
    <location>
        <position position="413"/>
    </location>
    <ligand>
        <name>Mg(2+)</name>
        <dbReference type="ChEBI" id="CHEBI:18420"/>
    </ligand>
</feature>
<accession>A0A1H9YPY7</accession>
<keyword evidence="1 6" id="KW-0597">Phosphoprotein</keyword>
<dbReference type="InterPro" id="IPR024953">
    <property type="entry name" value="PP_kinase_middle"/>
</dbReference>
<keyword evidence="6" id="KW-0460">Magnesium</keyword>
<dbReference type="SUPFAM" id="SSF140356">
    <property type="entry name" value="PPK N-terminal domain-like"/>
    <property type="match status" value="1"/>
</dbReference>
<feature type="domain" description="Polyphosphate kinase C-terminal" evidence="10">
    <location>
        <begin position="511"/>
        <end position="682"/>
    </location>
</feature>
<dbReference type="SUPFAM" id="SSF143724">
    <property type="entry name" value="PHP14-like"/>
    <property type="match status" value="1"/>
</dbReference>
<dbReference type="SUPFAM" id="SSF56024">
    <property type="entry name" value="Phospholipase D/nuclease"/>
    <property type="match status" value="2"/>
</dbReference>
<keyword evidence="3 6" id="KW-0547">Nucleotide-binding</keyword>
<dbReference type="Gene3D" id="3.30.870.10">
    <property type="entry name" value="Endonuclease Chain A"/>
    <property type="match status" value="2"/>
</dbReference>
<dbReference type="NCBIfam" id="TIGR03705">
    <property type="entry name" value="poly_P_kin"/>
    <property type="match status" value="1"/>
</dbReference>
<feature type="binding site" evidence="6">
    <location>
        <position position="476"/>
    </location>
    <ligand>
        <name>ATP</name>
        <dbReference type="ChEBI" id="CHEBI:30616"/>
    </ligand>
</feature>
<feature type="binding site" evidence="6">
    <location>
        <position position="600"/>
    </location>
    <ligand>
        <name>ATP</name>
        <dbReference type="ChEBI" id="CHEBI:30616"/>
    </ligand>
</feature>
<evidence type="ECO:0000313" key="13">
    <source>
        <dbReference type="Proteomes" id="UP000199308"/>
    </source>
</evidence>
<evidence type="ECO:0000259" key="11">
    <source>
        <dbReference type="Pfam" id="PF17941"/>
    </source>
</evidence>
<reference evidence="12 13" key="1">
    <citation type="submission" date="2016-10" db="EMBL/GenBank/DDBJ databases">
        <authorList>
            <person name="de Groot N.N."/>
        </authorList>
    </citation>
    <scope>NUCLEOTIDE SEQUENCE [LARGE SCALE GENOMIC DNA]</scope>
    <source>
        <strain evidence="12 13">DSM 19706</strain>
    </source>
</reference>
<dbReference type="InterPro" id="IPR003414">
    <property type="entry name" value="PP_kinase"/>
</dbReference>
<dbReference type="GO" id="GO:0008976">
    <property type="term" value="F:polyphosphate kinase activity"/>
    <property type="evidence" value="ECO:0007669"/>
    <property type="project" value="UniProtKB-UniRule"/>
</dbReference>
<evidence type="ECO:0000256" key="6">
    <source>
        <dbReference type="HAMAP-Rule" id="MF_00347"/>
    </source>
</evidence>